<keyword evidence="3" id="KW-1185">Reference proteome</keyword>
<dbReference type="Proteomes" id="UP000199501">
    <property type="component" value="Unassembled WGS sequence"/>
</dbReference>
<feature type="transmembrane region" description="Helical" evidence="1">
    <location>
        <begin position="12"/>
        <end position="34"/>
    </location>
</feature>
<gene>
    <name evidence="2" type="ORF">SAMN05216174_10686</name>
</gene>
<sequence length="140" mass="14441">MRVPFAVQASALKLAGVAVFSVLVALVFAFAGAFRDWSHAPEQPVTVSATVLIGVPCARSGVEQVAYTLDGVEHHAPLDACGHEQGETIEITLGAGETVHLAQATSGATLDARPVGVVLMVFAGMAGAGFAELYRRRAPA</sequence>
<keyword evidence="1" id="KW-0812">Transmembrane</keyword>
<proteinExistence type="predicted"/>
<dbReference type="OrthoDB" id="5189203at2"/>
<keyword evidence="1" id="KW-1133">Transmembrane helix</keyword>
<dbReference type="EMBL" id="FMZZ01000006">
    <property type="protein sequence ID" value="SDC98351.1"/>
    <property type="molecule type" value="Genomic_DNA"/>
</dbReference>
<evidence type="ECO:0000313" key="3">
    <source>
        <dbReference type="Proteomes" id="UP000199501"/>
    </source>
</evidence>
<feature type="transmembrane region" description="Helical" evidence="1">
    <location>
        <begin position="115"/>
        <end position="134"/>
    </location>
</feature>
<reference evidence="3" key="1">
    <citation type="submission" date="2016-10" db="EMBL/GenBank/DDBJ databases">
        <authorList>
            <person name="Varghese N."/>
            <person name="Submissions S."/>
        </authorList>
    </citation>
    <scope>NUCLEOTIDE SEQUENCE [LARGE SCALE GENOMIC DNA]</scope>
    <source>
        <strain evidence="3">IBRC-M 10403</strain>
    </source>
</reference>
<accession>A0A1G6R1G6</accession>
<organism evidence="2 3">
    <name type="scientific">Actinokineospora iranica</name>
    <dbReference type="NCBI Taxonomy" id="1271860"/>
    <lineage>
        <taxon>Bacteria</taxon>
        <taxon>Bacillati</taxon>
        <taxon>Actinomycetota</taxon>
        <taxon>Actinomycetes</taxon>
        <taxon>Pseudonocardiales</taxon>
        <taxon>Pseudonocardiaceae</taxon>
        <taxon>Actinokineospora</taxon>
    </lineage>
</organism>
<name>A0A1G6R1G6_9PSEU</name>
<protein>
    <submittedName>
        <fullName evidence="2">Uncharacterized protein</fullName>
    </submittedName>
</protein>
<evidence type="ECO:0000256" key="1">
    <source>
        <dbReference type="SAM" id="Phobius"/>
    </source>
</evidence>
<dbReference type="STRING" id="1271860.SAMN05216174_10686"/>
<keyword evidence="1" id="KW-0472">Membrane</keyword>
<evidence type="ECO:0000313" key="2">
    <source>
        <dbReference type="EMBL" id="SDC98351.1"/>
    </source>
</evidence>
<dbReference type="AlphaFoldDB" id="A0A1G6R1G6"/>
<dbReference type="RefSeq" id="WP_091450505.1">
    <property type="nucleotide sequence ID" value="NZ_FMZZ01000006.1"/>
</dbReference>